<keyword evidence="3" id="KW-1185">Reference proteome</keyword>
<dbReference type="Proteomes" id="UP000054279">
    <property type="component" value="Unassembled WGS sequence"/>
</dbReference>
<protein>
    <submittedName>
        <fullName evidence="2">Uncharacterized protein</fullName>
    </submittedName>
</protein>
<feature type="region of interest" description="Disordered" evidence="1">
    <location>
        <begin position="25"/>
        <end position="98"/>
    </location>
</feature>
<evidence type="ECO:0000256" key="1">
    <source>
        <dbReference type="SAM" id="MobiDB-lite"/>
    </source>
</evidence>
<organism evidence="2 3">
    <name type="scientific">Sphaerobolus stellatus (strain SS14)</name>
    <dbReference type="NCBI Taxonomy" id="990650"/>
    <lineage>
        <taxon>Eukaryota</taxon>
        <taxon>Fungi</taxon>
        <taxon>Dikarya</taxon>
        <taxon>Basidiomycota</taxon>
        <taxon>Agaricomycotina</taxon>
        <taxon>Agaricomycetes</taxon>
        <taxon>Phallomycetidae</taxon>
        <taxon>Geastrales</taxon>
        <taxon>Sphaerobolaceae</taxon>
        <taxon>Sphaerobolus</taxon>
    </lineage>
</organism>
<sequence length="98" mass="10460">MSTRCSRKRVEELSALAVGEDEPLYGLTSRKLMDPPSTSVGPQQSSAVFDQEHPGDQNTRAHGPQTVPIRVQSPIGAAGAASTSAPSQHLWAQPRWGP</sequence>
<feature type="compositionally biased region" description="Low complexity" evidence="1">
    <location>
        <begin position="73"/>
        <end position="87"/>
    </location>
</feature>
<dbReference type="AlphaFoldDB" id="A0A0C9UYM6"/>
<proteinExistence type="predicted"/>
<evidence type="ECO:0000313" key="2">
    <source>
        <dbReference type="EMBL" id="KIJ30501.1"/>
    </source>
</evidence>
<accession>A0A0C9UYM6</accession>
<dbReference type="EMBL" id="KN837260">
    <property type="protein sequence ID" value="KIJ30501.1"/>
    <property type="molecule type" value="Genomic_DNA"/>
</dbReference>
<reference evidence="2 3" key="1">
    <citation type="submission" date="2014-06" db="EMBL/GenBank/DDBJ databases">
        <title>Evolutionary Origins and Diversification of the Mycorrhizal Mutualists.</title>
        <authorList>
            <consortium name="DOE Joint Genome Institute"/>
            <consortium name="Mycorrhizal Genomics Consortium"/>
            <person name="Kohler A."/>
            <person name="Kuo A."/>
            <person name="Nagy L.G."/>
            <person name="Floudas D."/>
            <person name="Copeland A."/>
            <person name="Barry K.W."/>
            <person name="Cichocki N."/>
            <person name="Veneault-Fourrey C."/>
            <person name="LaButti K."/>
            <person name="Lindquist E.A."/>
            <person name="Lipzen A."/>
            <person name="Lundell T."/>
            <person name="Morin E."/>
            <person name="Murat C."/>
            <person name="Riley R."/>
            <person name="Ohm R."/>
            <person name="Sun H."/>
            <person name="Tunlid A."/>
            <person name="Henrissat B."/>
            <person name="Grigoriev I.V."/>
            <person name="Hibbett D.S."/>
            <person name="Martin F."/>
        </authorList>
    </citation>
    <scope>NUCLEOTIDE SEQUENCE [LARGE SCALE GENOMIC DNA]</scope>
    <source>
        <strain evidence="2 3">SS14</strain>
    </source>
</reference>
<gene>
    <name evidence="2" type="ORF">M422DRAFT_267932</name>
</gene>
<dbReference type="HOGENOM" id="CLU_2334980_0_0_1"/>
<name>A0A0C9UYM6_SPHS4</name>
<feature type="compositionally biased region" description="Polar residues" evidence="1">
    <location>
        <begin position="36"/>
        <end position="48"/>
    </location>
</feature>
<evidence type="ECO:0000313" key="3">
    <source>
        <dbReference type="Proteomes" id="UP000054279"/>
    </source>
</evidence>